<evidence type="ECO:0000313" key="2">
    <source>
        <dbReference type="Proteomes" id="UP000199074"/>
    </source>
</evidence>
<evidence type="ECO:0000313" key="1">
    <source>
        <dbReference type="EMBL" id="SFV35314.1"/>
    </source>
</evidence>
<dbReference type="Proteomes" id="UP000199074">
    <property type="component" value="Unassembled WGS sequence"/>
</dbReference>
<evidence type="ECO:0008006" key="3">
    <source>
        <dbReference type="Google" id="ProtNLM"/>
    </source>
</evidence>
<gene>
    <name evidence="1" type="ORF">SAMN05216456_2119</name>
</gene>
<dbReference type="AlphaFoldDB" id="A0A1I7NKV6"/>
<protein>
    <recommendedName>
        <fullName evidence="3">PIN domain-containing protein</fullName>
    </recommendedName>
</protein>
<dbReference type="EMBL" id="FPCK01000002">
    <property type="protein sequence ID" value="SFV35314.1"/>
    <property type="molecule type" value="Genomic_DNA"/>
</dbReference>
<sequence length="101" mass="11293">MILADTSVWTNHWVVTDLGFARLLVERQILMHPFVLGELAMGSLKNRRSTLAGLRDLHVVPTAPDEDVLMLVEAHSLFSRGIATSMRICWRHANLTALANC</sequence>
<dbReference type="STRING" id="429728.SAMN05216456_2119"/>
<dbReference type="RefSeq" id="WP_210186425.1">
    <property type="nucleotide sequence ID" value="NZ_FPCK01000002.1"/>
</dbReference>
<reference evidence="1 2" key="1">
    <citation type="submission" date="2016-10" db="EMBL/GenBank/DDBJ databases">
        <authorList>
            <person name="de Groot N.N."/>
        </authorList>
    </citation>
    <scope>NUCLEOTIDE SEQUENCE [LARGE SCALE GENOMIC DNA]</scope>
    <source>
        <strain evidence="1 2">IPL20</strain>
    </source>
</reference>
<organism evidence="1 2">
    <name type="scientific">Devosia crocina</name>
    <dbReference type="NCBI Taxonomy" id="429728"/>
    <lineage>
        <taxon>Bacteria</taxon>
        <taxon>Pseudomonadati</taxon>
        <taxon>Pseudomonadota</taxon>
        <taxon>Alphaproteobacteria</taxon>
        <taxon>Hyphomicrobiales</taxon>
        <taxon>Devosiaceae</taxon>
        <taxon>Devosia</taxon>
    </lineage>
</organism>
<accession>A0A1I7NKV6</accession>
<keyword evidence="2" id="KW-1185">Reference proteome</keyword>
<proteinExistence type="predicted"/>
<name>A0A1I7NKV6_9HYPH</name>